<name>A0A7U2QU47_ASPFN</name>
<dbReference type="Proteomes" id="UP000596276">
    <property type="component" value="Chromosome 5"/>
</dbReference>
<evidence type="ECO:0000313" key="2">
    <source>
        <dbReference type="EMBL" id="QRD85001.1"/>
    </source>
</evidence>
<reference evidence="3" key="1">
    <citation type="journal article" date="2021" name="G3 (Bethesda)">
        <title>Chromosome assembled and annotated genome sequence of Aspergillus flavus NRRL 3357.</title>
        <authorList>
            <person name="Skerker J.M."/>
            <person name="Pianalto K.M."/>
            <person name="Mondo S.J."/>
            <person name="Yang K."/>
            <person name="Arkin A.P."/>
            <person name="Keller N.P."/>
            <person name="Grigoriev I.V."/>
            <person name="Louise Glass N.L."/>
        </authorList>
    </citation>
    <scope>NUCLEOTIDE SEQUENCE [LARGE SCALE GENOMIC DNA]</scope>
    <source>
        <strain evidence="3">ATCC 200026 / FGSC A1120 / IAM 13836 / NRRL 3357 / JCM 12722 / SRRC 167</strain>
    </source>
</reference>
<dbReference type="VEuPathDB" id="FungiDB:F9C07_9256"/>
<organism evidence="2 3">
    <name type="scientific">Aspergillus flavus (strain ATCC 200026 / FGSC A1120 / IAM 13836 / NRRL 3357 / JCM 12722 / SRRC 167)</name>
    <dbReference type="NCBI Taxonomy" id="332952"/>
    <lineage>
        <taxon>Eukaryota</taxon>
        <taxon>Fungi</taxon>
        <taxon>Dikarya</taxon>
        <taxon>Ascomycota</taxon>
        <taxon>Pezizomycotina</taxon>
        <taxon>Eurotiomycetes</taxon>
        <taxon>Eurotiomycetidae</taxon>
        <taxon>Eurotiales</taxon>
        <taxon>Aspergillaceae</taxon>
        <taxon>Aspergillus</taxon>
        <taxon>Aspergillus subgen. Circumdati</taxon>
    </lineage>
</organism>
<feature type="domain" description="AAA+ ATPase lid" evidence="1">
    <location>
        <begin position="101"/>
        <end position="204"/>
    </location>
</feature>
<dbReference type="PANTHER" id="PTHR46411">
    <property type="entry name" value="FAMILY ATPASE, PUTATIVE-RELATED"/>
    <property type="match status" value="1"/>
</dbReference>
<dbReference type="SUPFAM" id="SSF52540">
    <property type="entry name" value="P-loop containing nucleoside triphosphate hydrolases"/>
    <property type="match status" value="1"/>
</dbReference>
<evidence type="ECO:0000313" key="3">
    <source>
        <dbReference type="Proteomes" id="UP000596276"/>
    </source>
</evidence>
<protein>
    <recommendedName>
        <fullName evidence="1">AAA+ ATPase lid domain-containing protein</fullName>
    </recommendedName>
</protein>
<dbReference type="InterPro" id="IPR056599">
    <property type="entry name" value="AAA_lid_fung"/>
</dbReference>
<keyword evidence="3" id="KW-1185">Reference proteome</keyword>
<dbReference type="Pfam" id="PF23232">
    <property type="entry name" value="AAA_lid_13"/>
    <property type="match status" value="1"/>
</dbReference>
<dbReference type="EMBL" id="CP044621">
    <property type="protein sequence ID" value="QRD85001.1"/>
    <property type="molecule type" value="Genomic_DNA"/>
</dbReference>
<dbReference type="VEuPathDB" id="FungiDB:AFLA_009808"/>
<dbReference type="AlphaFoldDB" id="A0A7U2QU47"/>
<sequence length="330" mass="37746">MQTRDSKLLAHTGWAFVPEQNETNFVFVSGNVVIDFEEPFKAHPDFKPVRKLPSTRYHRGLFLRVLDYYSGILFFTTNRVGTMDEAFKFRIYIRLYYPYLDLDQSEKIWEVRLDRLATIREEHGGGRKPLSIDREAFDEKRERQRQVEWKKIRNAFLIASALAHNERTRGIKNGGNPCDLNGRHLKTVVKAGTGFEKYLLETRGMTDQEAAYLNSTRADDLQSQKAVNASRAAAPASAQPAKPLAYPGWVNQYPSQPSFVPPQAQAAYKLATSPSPANRLYPQQLQQPHYVFPGPSLQNTYGQPLIAEGYHQPQALTPVPQVQLMNRFRF</sequence>
<dbReference type="InterPro" id="IPR027417">
    <property type="entry name" value="P-loop_NTPase"/>
</dbReference>
<gene>
    <name evidence="2" type="ORF">F9C07_9256</name>
</gene>
<proteinExistence type="predicted"/>
<dbReference type="PANTHER" id="PTHR46411:SF3">
    <property type="entry name" value="AAA+ ATPASE DOMAIN-CONTAINING PROTEIN"/>
    <property type="match status" value="1"/>
</dbReference>
<evidence type="ECO:0000259" key="1">
    <source>
        <dbReference type="Pfam" id="PF23232"/>
    </source>
</evidence>
<accession>A0A7U2QU47</accession>